<sequence length="398" mass="41402">MDTPRRAPTRVTLVLTAVGIILVAANLRPAVVAVAPLVDSIRLSTHWSSAMIGALTTLPLLMFGLAAPLGPYLAAKIGIERTIFAALITMIVGIALRALPNVGALFVGSALIGVGVGICNAMLPALIKRDFARRSGLMTGLYSMTLSGGAAVASAIVVPIHHAVGGQWRIALAIWAIPTLVALIVWIPQLRAVHRMHPTAHKGNSLLRNPIAWAITIFMGTQSTVFFASAAWLPEILIERGMTAAAAGAVLAVCQIAGLISSLIAPMIAVRFEDQRVFTCITIGICAAGFIGFLSTHQWPVLWTVCIMVGPGSCLALALLFMVLRSTSTEQTGQVSGMAQSGGYVLAAAGPVALGLLHDLTGSWTIALGALGLVLIPQTLAGLVAARNVTMSTPDHTN</sequence>
<dbReference type="PANTHER" id="PTHR23523:SF2">
    <property type="entry name" value="2-NITROIMIDAZOLE TRANSPORTER"/>
    <property type="match status" value="1"/>
</dbReference>
<dbReference type="CDD" id="cd17339">
    <property type="entry name" value="MFS_NIMT_CynX_like"/>
    <property type="match status" value="1"/>
</dbReference>
<keyword evidence="1" id="KW-0812">Transmembrane</keyword>
<feature type="transmembrane region" description="Helical" evidence="1">
    <location>
        <begin position="82"/>
        <end position="99"/>
    </location>
</feature>
<organism evidence="2 3">
    <name type="scientific">Mycolicibacterium goodii</name>
    <name type="common">Mycobacterium goodii</name>
    <dbReference type="NCBI Taxonomy" id="134601"/>
    <lineage>
        <taxon>Bacteria</taxon>
        <taxon>Bacillati</taxon>
        <taxon>Actinomycetota</taxon>
        <taxon>Actinomycetes</taxon>
        <taxon>Mycobacteriales</taxon>
        <taxon>Mycobacteriaceae</taxon>
        <taxon>Mycolicibacterium</taxon>
    </lineage>
</organism>
<reference evidence="2 3" key="1">
    <citation type="submission" date="2015-07" db="EMBL/GenBank/DDBJ databases">
        <title>Complete genome sequence of Mycobacterium goodii X7B, a facultative thermophilic biodesulfurizing bacterium.</title>
        <authorList>
            <person name="Yu B."/>
            <person name="Li F."/>
            <person name="Xu P."/>
        </authorList>
    </citation>
    <scope>NUCLEOTIDE SEQUENCE [LARGE SCALE GENOMIC DNA]</scope>
    <source>
        <strain evidence="2 3">X7B</strain>
    </source>
</reference>
<protein>
    <submittedName>
        <fullName evidence="2">MFS transporter</fullName>
    </submittedName>
</protein>
<evidence type="ECO:0000256" key="1">
    <source>
        <dbReference type="SAM" id="Phobius"/>
    </source>
</evidence>
<dbReference type="GO" id="GO:0022857">
    <property type="term" value="F:transmembrane transporter activity"/>
    <property type="evidence" value="ECO:0007669"/>
    <property type="project" value="InterPro"/>
</dbReference>
<accession>A0A0K0XFZ7</accession>
<feature type="transmembrane region" description="Helical" evidence="1">
    <location>
        <begin position="170"/>
        <end position="190"/>
    </location>
</feature>
<feature type="transmembrane region" description="Helical" evidence="1">
    <location>
        <begin position="363"/>
        <end position="386"/>
    </location>
</feature>
<dbReference type="EMBL" id="CP012150">
    <property type="protein sequence ID" value="AKS36311.1"/>
    <property type="molecule type" value="Genomic_DNA"/>
</dbReference>
<feature type="transmembrane region" description="Helical" evidence="1">
    <location>
        <begin position="105"/>
        <end position="127"/>
    </location>
</feature>
<dbReference type="KEGG" id="mgo:AFA91_13210"/>
<evidence type="ECO:0000313" key="2">
    <source>
        <dbReference type="EMBL" id="AKS36311.1"/>
    </source>
</evidence>
<feature type="transmembrane region" description="Helical" evidence="1">
    <location>
        <begin position="301"/>
        <end position="323"/>
    </location>
</feature>
<keyword evidence="1" id="KW-0472">Membrane</keyword>
<dbReference type="Gene3D" id="1.20.1250.20">
    <property type="entry name" value="MFS general substrate transporter like domains"/>
    <property type="match status" value="2"/>
</dbReference>
<dbReference type="OrthoDB" id="5317164at2"/>
<dbReference type="Pfam" id="PF07690">
    <property type="entry name" value="MFS_1"/>
    <property type="match status" value="1"/>
</dbReference>
<dbReference type="InterPro" id="IPR011701">
    <property type="entry name" value="MFS"/>
</dbReference>
<proteinExistence type="predicted"/>
<dbReference type="STRING" id="134601.AFA91_13210"/>
<feature type="transmembrane region" description="Helical" evidence="1">
    <location>
        <begin position="139"/>
        <end position="164"/>
    </location>
</feature>
<feature type="transmembrane region" description="Helical" evidence="1">
    <location>
        <begin position="50"/>
        <end position="70"/>
    </location>
</feature>
<dbReference type="PANTHER" id="PTHR23523">
    <property type="match status" value="1"/>
</dbReference>
<dbReference type="SUPFAM" id="SSF103473">
    <property type="entry name" value="MFS general substrate transporter"/>
    <property type="match status" value="1"/>
</dbReference>
<keyword evidence="1" id="KW-1133">Transmembrane helix</keyword>
<dbReference type="InterPro" id="IPR052524">
    <property type="entry name" value="MFS_Cyanate_Porter"/>
</dbReference>
<feature type="transmembrane region" description="Helical" evidence="1">
    <location>
        <begin position="277"/>
        <end position="295"/>
    </location>
</feature>
<feature type="transmembrane region" description="Helical" evidence="1">
    <location>
        <begin position="335"/>
        <end position="357"/>
    </location>
</feature>
<dbReference type="Proteomes" id="UP000062255">
    <property type="component" value="Chromosome"/>
</dbReference>
<feature type="transmembrane region" description="Helical" evidence="1">
    <location>
        <begin position="12"/>
        <end position="38"/>
    </location>
</feature>
<feature type="transmembrane region" description="Helical" evidence="1">
    <location>
        <begin position="211"/>
        <end position="233"/>
    </location>
</feature>
<feature type="transmembrane region" description="Helical" evidence="1">
    <location>
        <begin position="245"/>
        <end position="265"/>
    </location>
</feature>
<dbReference type="PATRIC" id="fig|134601.6.peg.2739"/>
<name>A0A0K0XFZ7_MYCGD</name>
<evidence type="ECO:0000313" key="3">
    <source>
        <dbReference type="Proteomes" id="UP000062255"/>
    </source>
</evidence>
<gene>
    <name evidence="2" type="ORF">AFA91_13210</name>
</gene>
<dbReference type="InterPro" id="IPR036259">
    <property type="entry name" value="MFS_trans_sf"/>
</dbReference>
<dbReference type="AlphaFoldDB" id="A0A0K0XFZ7"/>